<protein>
    <recommendedName>
        <fullName evidence="2">separase</fullName>
        <ecNumber evidence="2">3.4.22.49</ecNumber>
    </recommendedName>
</protein>
<evidence type="ECO:0000256" key="4">
    <source>
        <dbReference type="ARBA" id="ARBA00022829"/>
    </source>
</evidence>
<dbReference type="GO" id="GO:0004197">
    <property type="term" value="F:cysteine-type endopeptidase activity"/>
    <property type="evidence" value="ECO:0007669"/>
    <property type="project" value="InterPro"/>
</dbReference>
<reference evidence="9 10" key="1">
    <citation type="submission" date="2019-10" db="EMBL/GenBank/DDBJ databases">
        <authorList>
            <person name="Palmer J.M."/>
        </authorList>
    </citation>
    <scope>NUCLEOTIDE SEQUENCE [LARGE SCALE GENOMIC DNA]</scope>
    <source>
        <strain evidence="9 10">TWF694</strain>
    </source>
</reference>
<dbReference type="GO" id="GO:0006508">
    <property type="term" value="P:proteolysis"/>
    <property type="evidence" value="ECO:0007669"/>
    <property type="project" value="InterPro"/>
</dbReference>
<evidence type="ECO:0000256" key="5">
    <source>
        <dbReference type="PROSITE-ProRule" id="PRU00339"/>
    </source>
</evidence>
<sequence length="2004" mass="222116">MAVTKAAPGPQDTIRKGLASLESCTSTVPTLLRELLFPSKASAPATKHARTKSVVVSKSKATERPGPSTAFTDEQRSRIAVETLNNTLQLLKDASSSSSNGKVSKTASSKTSLDYVIDCGRHAISYLNSKDDCGLRPGTRESAHLNLINRLAQHGKIDIGLEEAVNLKERICNSNLDNKKRPTESVFGWSSIPTEQEPLALAIGVQISALRLIATKPEISIIQKLSKILERPNTVYDMIEALYPMSPPKAMKQFESLATTLYACASAISNSKELDSSKPPLAKFATELRFLSILYRVRPSALHSVPLSSNQIGELWSMLSYSLASTRTKTTESSSEDNFRKLSITFDSILGLLAGGNIPIEGFESKFHSCSIAMVTLAEEAQCWEEAMKYLHNIEQRLNSKQHQGLVSSARIRVATSRLKMLSANNAQIDATEDVRRALGIINHPLSGSKDKLLSLFLDIMQLRRASANIISIGVNIPGEVGRICVEICFAAISFSRRCAIAGILDLRSVSKERKMILASVDHFLVASRKYSRVDDIDIWWELEDQRLQEILALAQLLEDAVEDEEALLAESRQNIFEKVSVFYQQHSITLRKENETEKSIQAFKRSISCLENRSLDEMMTGNLAAKHERLGAMYLGMGDIKRAVESFEAALEIHLSVGDFDNITNHFADGQIDDLHNDEERAIAKTLGQYVKCCAELDGKLKFWDNESFDSDKKHLVTLFQIQVSLTSEGQKGIQLAFSSLCQLLSGIEATIEARSRAAMIMISMLPELPGNEIGHALQLATALRDEVFLQTKSAARDSPLNARMFYQCGILSLSIALACLSDHDQKVDYLVEGLKCWEDLLEICSSHQQLQDCSANGDFMVEKLKLLVDFLDMKGYSIARKQALELLAKLYKILEYSIDVMVRCKISLGIQYLRLGFSGKSGSTLSEAGQWMKKENVSTVTKLEWNLAYTEYLISIGEGNLDKGASYLNATQEIVNSDPTVLAAAVSGAKMQKRVELNRLVSRACYVSSLLALDKGGINNSIAFAKRSLRLIQRAWAGLEALAKHKSQNNADSGILTYSTTVAALSGPFLWPIVRSIYDILVHIATLYLHQGMQREALYYIQEAQHVAEAVDSKSLLFHILSIVGDLHIRLGMLEEGEEKLQQANVLKEQLLEKGKELVSFDCSLGIMYRKNKSWARELDAYNNAEKTLETLMNGHVPRLDDKVFGDITEKIANLQIAEVENKPRGRAPKSTASTKARTIPKAASKANTKAAAKAAVSKGQQATVASPTNQCAGLDKLRGDVLRLKAINLAIQKKWDLAQSLLNETANSSLSSREVVAQRLAVARSSLLQALAAIEEDDEFHILQETAIVIPSVASVKTIEAAPTKPGKRTPKKTPAVVKEAKNEEVAPPSRAAFLLHDARDNMLAVQALAASICPTTTLNLLSTMLGEVICLLAAITSDAGMAKTIPAINSLELYRSISLIREKSVIEDEKMESHELDDLRWPCLPQAQSEVDTSSILNFQKNYVDIIPPSWAAVSISLGESREELFFTRYEAGKMPFMVRVPLITSEEMAMDEEQFGFEKGLTTFQDIIKRANVSTHSAKDMTTKDVRAVWWAERESLDNELRDLLSNIENNWLRGYKGIFGGYKRHPELIARFNATFVKILNQHLPSRNSGRKKATKIVTLDEKVVELFLGIGDPTEEDADLEDSIQDIIYLIIDILQFHGEKNAADEIDLDEMIVHITDALGSYHTAVQEYEDATCTDHTVLILDKSLHMLPWESLPCLNGRSVSRLPSLATLRERLQMETFTYDGNSGVYINRSNTGYILNPALDLTSTQKTYEDELKVMTGWEGLVGNIPSEKEFTRYLEEKELFLYFGHGSGAQYIRARTVKKLNRCAVSLLMGCSSGKLVDAGEFEPYGMPLNYIQGGSPAVVVTLWDVTDKDIDKYSSKVFESWGLFKEEREKKTHKGKGKLKVKHDEALAVEKNVHKTSSLCLAAATSRDACKMRYLNGAAPVVYGIPVYLK</sequence>
<keyword evidence="5" id="KW-0802">TPR repeat</keyword>
<evidence type="ECO:0000313" key="10">
    <source>
        <dbReference type="Proteomes" id="UP001365542"/>
    </source>
</evidence>
<evidence type="ECO:0000256" key="2">
    <source>
        <dbReference type="ARBA" id="ARBA00012489"/>
    </source>
</evidence>
<dbReference type="PROSITE" id="PS50005">
    <property type="entry name" value="TPR"/>
    <property type="match status" value="1"/>
</dbReference>
<dbReference type="SUPFAM" id="SSF48452">
    <property type="entry name" value="TPR-like"/>
    <property type="match status" value="2"/>
</dbReference>
<evidence type="ECO:0000256" key="7">
    <source>
        <dbReference type="SAM" id="MobiDB-lite"/>
    </source>
</evidence>
<organism evidence="9 10">
    <name type="scientific">Orbilia ellipsospora</name>
    <dbReference type="NCBI Taxonomy" id="2528407"/>
    <lineage>
        <taxon>Eukaryota</taxon>
        <taxon>Fungi</taxon>
        <taxon>Dikarya</taxon>
        <taxon>Ascomycota</taxon>
        <taxon>Pezizomycotina</taxon>
        <taxon>Orbiliomycetes</taxon>
        <taxon>Orbiliales</taxon>
        <taxon>Orbiliaceae</taxon>
        <taxon>Orbilia</taxon>
    </lineage>
</organism>
<proteinExistence type="predicted"/>
<dbReference type="Proteomes" id="UP001365542">
    <property type="component" value="Unassembled WGS sequence"/>
</dbReference>
<evidence type="ECO:0000313" key="9">
    <source>
        <dbReference type="EMBL" id="KAK6537846.1"/>
    </source>
</evidence>
<dbReference type="EMBL" id="JAVHJO010000008">
    <property type="protein sequence ID" value="KAK6537846.1"/>
    <property type="molecule type" value="Genomic_DNA"/>
</dbReference>
<feature type="domain" description="Peptidase C50" evidence="8">
    <location>
        <begin position="1800"/>
        <end position="1895"/>
    </location>
</feature>
<dbReference type="InterPro" id="IPR005314">
    <property type="entry name" value="Peptidase_C50"/>
</dbReference>
<keyword evidence="4" id="KW-0159">Chromosome partition</keyword>
<dbReference type="PROSITE" id="PS51700">
    <property type="entry name" value="SEPARIN"/>
    <property type="match status" value="1"/>
</dbReference>
<dbReference type="GO" id="GO:0051307">
    <property type="term" value="P:meiotic chromosome separation"/>
    <property type="evidence" value="ECO:0007669"/>
    <property type="project" value="TreeGrafter"/>
</dbReference>
<dbReference type="GO" id="GO:0044732">
    <property type="term" value="C:mitotic spindle pole body"/>
    <property type="evidence" value="ECO:0007669"/>
    <property type="project" value="TreeGrafter"/>
</dbReference>
<dbReference type="InterPro" id="IPR019734">
    <property type="entry name" value="TPR_rpt"/>
</dbReference>
<gene>
    <name evidence="9" type="ORF">TWF694_010748</name>
</gene>
<dbReference type="PANTHER" id="PTHR12792">
    <property type="entry name" value="EXTRA SPINDLE POLES 1-RELATED"/>
    <property type="match status" value="1"/>
</dbReference>
<keyword evidence="6" id="KW-0175">Coiled coil</keyword>
<feature type="repeat" description="TPR" evidence="5">
    <location>
        <begin position="625"/>
        <end position="658"/>
    </location>
</feature>
<dbReference type="InterPro" id="IPR011990">
    <property type="entry name" value="TPR-like_helical_dom_sf"/>
</dbReference>
<dbReference type="EC" id="3.4.22.49" evidence="2"/>
<evidence type="ECO:0000256" key="6">
    <source>
        <dbReference type="SAM" id="Coils"/>
    </source>
</evidence>
<keyword evidence="10" id="KW-1185">Reference proteome</keyword>
<dbReference type="Pfam" id="PF03568">
    <property type="entry name" value="Separin_C"/>
    <property type="match status" value="1"/>
</dbReference>
<dbReference type="GO" id="GO:0072686">
    <property type="term" value="C:mitotic spindle"/>
    <property type="evidence" value="ECO:0007669"/>
    <property type="project" value="TreeGrafter"/>
</dbReference>
<feature type="region of interest" description="Disordered" evidence="7">
    <location>
        <begin position="47"/>
        <end position="76"/>
    </location>
</feature>
<comment type="caution">
    <text evidence="9">The sequence shown here is derived from an EMBL/GenBank/DDBJ whole genome shotgun (WGS) entry which is preliminary data.</text>
</comment>
<dbReference type="Gene3D" id="1.25.40.10">
    <property type="entry name" value="Tetratricopeptide repeat domain"/>
    <property type="match status" value="2"/>
</dbReference>
<evidence type="ECO:0000259" key="8">
    <source>
        <dbReference type="PROSITE" id="PS51700"/>
    </source>
</evidence>
<dbReference type="InterPro" id="IPR030397">
    <property type="entry name" value="SEPARIN_core_dom"/>
</dbReference>
<dbReference type="SMART" id="SM00028">
    <property type="entry name" value="TPR"/>
    <property type="match status" value="2"/>
</dbReference>
<feature type="region of interest" description="Disordered" evidence="7">
    <location>
        <begin position="1366"/>
        <end position="1385"/>
    </location>
</feature>
<comment type="catalytic activity">
    <reaction evidence="1">
        <text>All bonds known to be hydrolyzed by this endopeptidase have arginine in P1 and an acidic residue in P4. P6 is often occupied by an acidic residue or by a hydroxy-amino-acid residue, the phosphorylation of which enhances cleavage.</text>
        <dbReference type="EC" id="3.4.22.49"/>
    </reaction>
</comment>
<accession>A0AAV9X8A8</accession>
<keyword evidence="3" id="KW-0378">Hydrolase</keyword>
<dbReference type="GO" id="GO:0005737">
    <property type="term" value="C:cytoplasm"/>
    <property type="evidence" value="ECO:0007669"/>
    <property type="project" value="TreeGrafter"/>
</dbReference>
<dbReference type="PANTHER" id="PTHR12792:SF0">
    <property type="entry name" value="SEPARIN"/>
    <property type="match status" value="1"/>
</dbReference>
<dbReference type="GO" id="GO:0005634">
    <property type="term" value="C:nucleus"/>
    <property type="evidence" value="ECO:0007669"/>
    <property type="project" value="InterPro"/>
</dbReference>
<name>A0AAV9X8A8_9PEZI</name>
<feature type="coiled-coil region" evidence="6">
    <location>
        <begin position="548"/>
        <end position="575"/>
    </location>
</feature>
<evidence type="ECO:0000256" key="3">
    <source>
        <dbReference type="ARBA" id="ARBA00022801"/>
    </source>
</evidence>
<evidence type="ECO:0000256" key="1">
    <source>
        <dbReference type="ARBA" id="ARBA00000451"/>
    </source>
</evidence>